<name>A0A7M7PAV0_STRPU</name>
<evidence type="ECO:0000313" key="3">
    <source>
        <dbReference type="Proteomes" id="UP000007110"/>
    </source>
</evidence>
<dbReference type="KEGG" id="spu:115927237"/>
<evidence type="ECO:0000313" key="2">
    <source>
        <dbReference type="EnsemblMetazoa" id="XP_030848663"/>
    </source>
</evidence>
<organism evidence="2 3">
    <name type="scientific">Strongylocentrotus purpuratus</name>
    <name type="common">Purple sea urchin</name>
    <dbReference type="NCBI Taxonomy" id="7668"/>
    <lineage>
        <taxon>Eukaryota</taxon>
        <taxon>Metazoa</taxon>
        <taxon>Echinodermata</taxon>
        <taxon>Eleutherozoa</taxon>
        <taxon>Echinozoa</taxon>
        <taxon>Echinoidea</taxon>
        <taxon>Euechinoidea</taxon>
        <taxon>Echinacea</taxon>
        <taxon>Camarodonta</taxon>
        <taxon>Echinidea</taxon>
        <taxon>Strongylocentrotidae</taxon>
        <taxon>Strongylocentrotus</taxon>
    </lineage>
</organism>
<dbReference type="EnsemblMetazoa" id="XM_030992803">
    <property type="protein sequence ID" value="XP_030848663"/>
    <property type="gene ID" value="LOC115927237"/>
</dbReference>
<dbReference type="GeneID" id="115927237"/>
<dbReference type="AlphaFoldDB" id="A0A7M7PAV0"/>
<keyword evidence="3" id="KW-1185">Reference proteome</keyword>
<reference evidence="2" key="2">
    <citation type="submission" date="2021-01" db="UniProtKB">
        <authorList>
            <consortium name="EnsemblMetazoa"/>
        </authorList>
    </citation>
    <scope>IDENTIFICATION</scope>
</reference>
<evidence type="ECO:0000256" key="1">
    <source>
        <dbReference type="SAM" id="MobiDB-lite"/>
    </source>
</evidence>
<sequence length="241" mass="26541">MEGVSSNIEQPVVRGQEGEPVSLDALTNAINVAVAGALTQAIGGIHSYVDNQLESQKKANEKATFDIQKLKAKKIQFRFKGNEEQVNFNCSILDQLQEVKKSLPLGSSAAPILDKAEEDLRQRNKLVKLADKSEAGWLAVDEYLADDLAEDSEDDKKIRSAQARAAARKKKTGLKSVPKPKPYQARRPMASPANPAYMPSYAYNFRGPIRHNTPYTRPFNPTYQSGPKSSDFCFACGKTGH</sequence>
<dbReference type="RefSeq" id="XP_030848663.1">
    <property type="nucleotide sequence ID" value="XM_030992803.1"/>
</dbReference>
<dbReference type="InParanoid" id="A0A7M7PAV0"/>
<proteinExistence type="predicted"/>
<dbReference type="Proteomes" id="UP000007110">
    <property type="component" value="Unassembled WGS sequence"/>
</dbReference>
<dbReference type="OrthoDB" id="6154445at2759"/>
<protein>
    <submittedName>
        <fullName evidence="2">Uncharacterized protein</fullName>
    </submittedName>
</protein>
<accession>A0A7M7PAV0</accession>
<dbReference type="OMA" id="THRENSY"/>
<reference evidence="3" key="1">
    <citation type="submission" date="2015-02" db="EMBL/GenBank/DDBJ databases">
        <title>Genome sequencing for Strongylocentrotus purpuratus.</title>
        <authorList>
            <person name="Murali S."/>
            <person name="Liu Y."/>
            <person name="Vee V."/>
            <person name="English A."/>
            <person name="Wang M."/>
            <person name="Skinner E."/>
            <person name="Han Y."/>
            <person name="Muzny D.M."/>
            <person name="Worley K.C."/>
            <person name="Gibbs R.A."/>
        </authorList>
    </citation>
    <scope>NUCLEOTIDE SEQUENCE</scope>
</reference>
<feature type="region of interest" description="Disordered" evidence="1">
    <location>
        <begin position="161"/>
        <end position="192"/>
    </location>
</feature>